<dbReference type="InParanoid" id="A0A7M7JCP0"/>
<evidence type="ECO:0000256" key="6">
    <source>
        <dbReference type="ARBA" id="ARBA00040070"/>
    </source>
</evidence>
<keyword evidence="10" id="KW-1185">Reference proteome</keyword>
<feature type="compositionally biased region" description="Acidic residues" evidence="7">
    <location>
        <begin position="430"/>
        <end position="445"/>
    </location>
</feature>
<feature type="region of interest" description="Disordered" evidence="7">
    <location>
        <begin position="1"/>
        <end position="31"/>
    </location>
</feature>
<organism evidence="9 10">
    <name type="scientific">Varroa destructor</name>
    <name type="common">Honeybee mite</name>
    <dbReference type="NCBI Taxonomy" id="109461"/>
    <lineage>
        <taxon>Eukaryota</taxon>
        <taxon>Metazoa</taxon>
        <taxon>Ecdysozoa</taxon>
        <taxon>Arthropoda</taxon>
        <taxon>Chelicerata</taxon>
        <taxon>Arachnida</taxon>
        <taxon>Acari</taxon>
        <taxon>Parasitiformes</taxon>
        <taxon>Mesostigmata</taxon>
        <taxon>Gamasina</taxon>
        <taxon>Dermanyssoidea</taxon>
        <taxon>Varroidae</taxon>
        <taxon>Varroa</taxon>
    </lineage>
</organism>
<dbReference type="OrthoDB" id="119302at2759"/>
<dbReference type="GO" id="GO:0000479">
    <property type="term" value="P:endonucleolytic cleavage of tricistronic rRNA transcript (SSU-rRNA, 5.8S rRNA, LSU-rRNA)"/>
    <property type="evidence" value="ECO:0007669"/>
    <property type="project" value="TreeGrafter"/>
</dbReference>
<dbReference type="AlphaFoldDB" id="A0A7M7JCP0"/>
<dbReference type="GO" id="GO:0005525">
    <property type="term" value="F:GTP binding"/>
    <property type="evidence" value="ECO:0007669"/>
    <property type="project" value="TreeGrafter"/>
</dbReference>
<keyword evidence="2" id="KW-0690">Ribosome biogenesis</keyword>
<protein>
    <recommendedName>
        <fullName evidence="6">Pre-rRNA-processing protein TSR1 homolog</fullName>
    </recommendedName>
</protein>
<dbReference type="GO" id="GO:0000462">
    <property type="term" value="P:maturation of SSU-rRNA from tricistronic rRNA transcript (SSU-rRNA, 5.8S rRNA, LSU-rRNA)"/>
    <property type="evidence" value="ECO:0007669"/>
    <property type="project" value="TreeGrafter"/>
</dbReference>
<accession>A0A7M7JCP0</accession>
<feature type="region of interest" description="Disordered" evidence="7">
    <location>
        <begin position="379"/>
        <end position="452"/>
    </location>
</feature>
<dbReference type="SMART" id="SM00785">
    <property type="entry name" value="AARP2CN"/>
    <property type="match status" value="1"/>
</dbReference>
<dbReference type="EnsemblMetazoa" id="XM_022794382">
    <property type="protein sequence ID" value="XP_022650117"/>
    <property type="gene ID" value="LOC111245706"/>
</dbReference>
<comment type="subcellular location">
    <subcellularLocation>
        <location evidence="1">Nucleus</location>
        <location evidence="1">Nucleolus</location>
    </subcellularLocation>
</comment>
<keyword evidence="3" id="KW-0539">Nucleus</keyword>
<dbReference type="GO" id="GO:0005730">
    <property type="term" value="C:nucleolus"/>
    <property type="evidence" value="ECO:0007669"/>
    <property type="project" value="UniProtKB-SubCell"/>
</dbReference>
<feature type="domain" description="Bms1-type G" evidence="8">
    <location>
        <begin position="83"/>
        <end position="244"/>
    </location>
</feature>
<comment type="similarity">
    <text evidence="5">Belongs to the TRAFAC class translation factor GTPase superfamily. Bms1-like GTPase family. TSR1 subfamily.</text>
</comment>
<name>A0A7M7JCP0_VARDE</name>
<dbReference type="PANTHER" id="PTHR12858:SF1">
    <property type="entry name" value="PRE-RRNA-PROCESSING PROTEIN TSR1 HOMOLOG"/>
    <property type="match status" value="1"/>
</dbReference>
<dbReference type="GO" id="GO:0003924">
    <property type="term" value="F:GTPase activity"/>
    <property type="evidence" value="ECO:0007669"/>
    <property type="project" value="TreeGrafter"/>
</dbReference>
<dbReference type="Proteomes" id="UP000594260">
    <property type="component" value="Unplaced"/>
</dbReference>
<evidence type="ECO:0000256" key="3">
    <source>
        <dbReference type="ARBA" id="ARBA00023242"/>
    </source>
</evidence>
<dbReference type="InterPro" id="IPR007034">
    <property type="entry name" value="BMS1_TSR1_C"/>
</dbReference>
<dbReference type="Pfam" id="PF22298">
    <property type="entry name" value="Tsr1_G-like"/>
    <property type="match status" value="1"/>
</dbReference>
<evidence type="ECO:0000256" key="7">
    <source>
        <dbReference type="SAM" id="MobiDB-lite"/>
    </source>
</evidence>
<dbReference type="GO" id="GO:0034511">
    <property type="term" value="F:U3 snoRNA binding"/>
    <property type="evidence" value="ECO:0007669"/>
    <property type="project" value="TreeGrafter"/>
</dbReference>
<dbReference type="Pfam" id="PF04950">
    <property type="entry name" value="RIBIOP_C"/>
    <property type="match status" value="1"/>
</dbReference>
<evidence type="ECO:0000256" key="2">
    <source>
        <dbReference type="ARBA" id="ARBA00022517"/>
    </source>
</evidence>
<dbReference type="InterPro" id="IPR030387">
    <property type="entry name" value="G_Bms1/Tsr1_dom"/>
</dbReference>
<dbReference type="RefSeq" id="XP_022650117.1">
    <property type="nucleotide sequence ID" value="XM_022794382.1"/>
</dbReference>
<dbReference type="SMART" id="SM01362">
    <property type="entry name" value="DUF663"/>
    <property type="match status" value="1"/>
</dbReference>
<reference evidence="9" key="1">
    <citation type="submission" date="2021-01" db="UniProtKB">
        <authorList>
            <consortium name="EnsemblMetazoa"/>
        </authorList>
    </citation>
    <scope>IDENTIFICATION</scope>
</reference>
<evidence type="ECO:0000256" key="5">
    <source>
        <dbReference type="ARBA" id="ARBA00038288"/>
    </source>
</evidence>
<feature type="compositionally biased region" description="Basic residues" evidence="7">
    <location>
        <begin position="15"/>
        <end position="28"/>
    </location>
</feature>
<dbReference type="InterPro" id="IPR012948">
    <property type="entry name" value="AARP2CN"/>
</dbReference>
<dbReference type="PROSITE" id="PS51714">
    <property type="entry name" value="G_BMS1"/>
    <property type="match status" value="1"/>
</dbReference>
<proteinExistence type="inferred from homology"/>
<dbReference type="OMA" id="MNLPRFK"/>
<evidence type="ECO:0000259" key="8">
    <source>
        <dbReference type="PROSITE" id="PS51714"/>
    </source>
</evidence>
<evidence type="ECO:0000313" key="9">
    <source>
        <dbReference type="EnsemblMetazoa" id="XP_022650117"/>
    </source>
</evidence>
<evidence type="ECO:0000313" key="10">
    <source>
        <dbReference type="Proteomes" id="UP000594260"/>
    </source>
</evidence>
<dbReference type="KEGG" id="vde:111245706"/>
<dbReference type="InterPro" id="IPR039761">
    <property type="entry name" value="Bms1/Tsr1"/>
</dbReference>
<sequence length="807" mass="92339">MPVAVHKPGPLKQQNKPHKTGQHSSKRAVARELSGRVGAKVVLRKNNRTLARHERRQQLAQLRKNKRLEVAEMKRQIGGLSSPPFIVAVVPAHASVDPHRLVDQLKGCHPDVQLKDSPRGVLHLNLPHFKKRYAIVVCNREDVYGTLDAVKVADVTLIVYDHEEGYDAEGDVLLSTLMAQGLPTALHVASPLAARDDRHFKKTDLKKVLTKQIEDRFPGEKVHCLQNETDVVLLLRQVADIKKRVLHMRGHRACLLAEQTDYIPHNEDGFEGTLKVSGYLRGGRPLNANRLVHIPGLGDFQVELIEAPADPYTMNFAKNGKDAEVVQVADPNKQETLECENPIDDMDTEQTFPTVEELEEAEKQAKTIKKRVPKGTSDYQAAWILDDEDDKDQGGSDGEDNDSEADNAIDDNCDDGDTPDSSQAEFFDVREEDSEDSNDEEEDWVDAASDVMSVVPNEVYDKKMDMEEENETLKKFRLQRQEEQFPDEMDTPQNVNARTRFQRFRGLKSFHSSPWDPKENLPRDYARIFQFKNFTRVRRKVTRISEEDCDGAQPGTYITVYIKNVPRRVDRHRSPLIVFGLFEHEQKMSVLNVTIKRHQTFNLPIRSKERLIFHIGFRRFANCPIFSQHTMGTKHKLERFLPAEGVCVASMFAPITFPPAPVLVFQESPNGAQRLVATGVVLSANPDRCIIKRVVLSGHPFKINRRHAVIRYMFFNREDILWFKPIELRTKYGLRGHIREPLGTHGHMKCVFNKQMKSMDTVLINLYKRVFPKWTFDPHVESPKFIETNHIGVELTANDYEQDDNME</sequence>
<dbReference type="PANTHER" id="PTHR12858">
    <property type="entry name" value="RIBOSOME BIOGENESIS PROTEIN"/>
    <property type="match status" value="1"/>
</dbReference>
<evidence type="ECO:0000256" key="4">
    <source>
        <dbReference type="ARBA" id="ARBA00037087"/>
    </source>
</evidence>
<dbReference type="GO" id="GO:0030688">
    <property type="term" value="C:preribosome, small subunit precursor"/>
    <property type="evidence" value="ECO:0007669"/>
    <property type="project" value="TreeGrafter"/>
</dbReference>
<dbReference type="CTD" id="55720"/>
<dbReference type="GeneID" id="111245706"/>
<evidence type="ECO:0000256" key="1">
    <source>
        <dbReference type="ARBA" id="ARBA00004604"/>
    </source>
</evidence>
<feature type="compositionally biased region" description="Acidic residues" evidence="7">
    <location>
        <begin position="385"/>
        <end position="418"/>
    </location>
</feature>
<comment type="function">
    <text evidence="4">Required during maturation of the 40S ribosomal subunit in the nucleolus.</text>
</comment>
<dbReference type="Pfam" id="PF08142">
    <property type="entry name" value="AARP2CN"/>
    <property type="match status" value="1"/>
</dbReference>
<dbReference type="FunCoup" id="A0A7M7JCP0">
    <property type="interactions" value="1459"/>
</dbReference>